<protein>
    <recommendedName>
        <fullName evidence="1">GST N-terminal domain-containing protein</fullName>
    </recommendedName>
</protein>
<feature type="domain" description="GST N-terminal" evidence="1">
    <location>
        <begin position="339"/>
        <end position="429"/>
    </location>
</feature>
<dbReference type="GO" id="GO:0004364">
    <property type="term" value="F:glutathione transferase activity"/>
    <property type="evidence" value="ECO:0007669"/>
    <property type="project" value="TreeGrafter"/>
</dbReference>
<proteinExistence type="predicted"/>
<dbReference type="Gene3D" id="1.20.1050.10">
    <property type="match status" value="1"/>
</dbReference>
<dbReference type="Proteomes" id="UP000799444">
    <property type="component" value="Unassembled WGS sequence"/>
</dbReference>
<dbReference type="InterPro" id="IPR058268">
    <property type="entry name" value="DUF7962"/>
</dbReference>
<dbReference type="PANTHER" id="PTHR42673">
    <property type="entry name" value="MALEYLACETOACETATE ISOMERASE"/>
    <property type="match status" value="1"/>
</dbReference>
<evidence type="ECO:0000313" key="3">
    <source>
        <dbReference type="Proteomes" id="UP000799444"/>
    </source>
</evidence>
<dbReference type="GO" id="GO:0016034">
    <property type="term" value="F:maleylacetoacetate isomerase activity"/>
    <property type="evidence" value="ECO:0007669"/>
    <property type="project" value="TreeGrafter"/>
</dbReference>
<organism evidence="2 3">
    <name type="scientific">Polyplosphaeria fusca</name>
    <dbReference type="NCBI Taxonomy" id="682080"/>
    <lineage>
        <taxon>Eukaryota</taxon>
        <taxon>Fungi</taxon>
        <taxon>Dikarya</taxon>
        <taxon>Ascomycota</taxon>
        <taxon>Pezizomycotina</taxon>
        <taxon>Dothideomycetes</taxon>
        <taxon>Pleosporomycetidae</taxon>
        <taxon>Pleosporales</taxon>
        <taxon>Tetraplosphaeriaceae</taxon>
        <taxon>Polyplosphaeria</taxon>
    </lineage>
</organism>
<dbReference type="SUPFAM" id="SSF52833">
    <property type="entry name" value="Thioredoxin-like"/>
    <property type="match status" value="2"/>
</dbReference>
<evidence type="ECO:0000313" key="2">
    <source>
        <dbReference type="EMBL" id="KAF2731033.1"/>
    </source>
</evidence>
<comment type="caution">
    <text evidence="2">The sequence shown here is derived from an EMBL/GenBank/DDBJ whole genome shotgun (WGS) entry which is preliminary data.</text>
</comment>
<keyword evidence="3" id="KW-1185">Reference proteome</keyword>
<dbReference type="SUPFAM" id="SSF47616">
    <property type="entry name" value="GST C-terminal domain-like"/>
    <property type="match status" value="1"/>
</dbReference>
<dbReference type="GO" id="GO:0006749">
    <property type="term" value="P:glutathione metabolic process"/>
    <property type="evidence" value="ECO:0007669"/>
    <property type="project" value="TreeGrafter"/>
</dbReference>
<dbReference type="InterPro" id="IPR004045">
    <property type="entry name" value="Glutathione_S-Trfase_N"/>
</dbReference>
<dbReference type="GO" id="GO:0006559">
    <property type="term" value="P:L-phenylalanine catabolic process"/>
    <property type="evidence" value="ECO:0007669"/>
    <property type="project" value="TreeGrafter"/>
</dbReference>
<dbReference type="InterPro" id="IPR036249">
    <property type="entry name" value="Thioredoxin-like_sf"/>
</dbReference>
<feature type="domain" description="GST N-terminal" evidence="1">
    <location>
        <begin position="5"/>
        <end position="84"/>
    </location>
</feature>
<dbReference type="Gene3D" id="3.40.30.10">
    <property type="entry name" value="Glutaredoxin"/>
    <property type="match status" value="1"/>
</dbReference>
<accession>A0A9P4QTF2</accession>
<dbReference type="InterPro" id="IPR036282">
    <property type="entry name" value="Glutathione-S-Trfase_C_sf"/>
</dbReference>
<dbReference type="CDD" id="cd00570">
    <property type="entry name" value="GST_N_family"/>
    <property type="match status" value="1"/>
</dbReference>
<dbReference type="Pfam" id="PF25907">
    <property type="entry name" value="DUF7962"/>
    <property type="match status" value="1"/>
</dbReference>
<dbReference type="OrthoDB" id="202840at2759"/>
<dbReference type="Gene3D" id="3.40.30.110">
    <property type="match status" value="2"/>
</dbReference>
<evidence type="ECO:0000259" key="1">
    <source>
        <dbReference type="PROSITE" id="PS50404"/>
    </source>
</evidence>
<name>A0A9P4QTF2_9PLEO</name>
<dbReference type="Pfam" id="PF13409">
    <property type="entry name" value="GST_N_2"/>
    <property type="match status" value="2"/>
</dbReference>
<sequence>MESSQKPILFHYSRSIYSHRVLWYLWLRGIEYDECIQPPYMPRPDLAALSINYRRIPIMAIGKDVYCDSRLIIEALEKLYPNSNLTPSSSANAGIGKLFESWCIDGGIFMNSIKVIPASKALLQDTKYLDDRQSLLGGKRISVEERAEGRPDGLAHLRQAFEMLESTFLADGRSWILGTERPSRADIDGVWPFEWIIAEPHMKNSLPEEFISERKFPLVYAWVKRFVDTVNAEKHKRPEPTTFDGPATKEQIMKPGAPIGTNIVDDDPLCLSHGDEVEVYPSDYGASHKTRGRLVGLTTSEVVICNDIGLHVHFPRWNYHIEKLKPTIASPLPKAFSVPQMRLIYHPQSSYTRKVFMLAIELGLEQAIALEKVVVCPIPFPGWSDNNADVAVFNPMAKIPCLVPEDVPDGIFDSRIICDYLEGLRSISPQKDKQYWQLHTLHACADGIMDAGILIIYERQIREKKGIKFDEWIEGQELKMTRALDRLETAASSGILPAPPDGPASADEVAVVCGVKFAERMGILSRDRRPKLSEWFSKWERRRSFQLTPPTQDWKGSNSVASTLKI</sequence>
<gene>
    <name evidence="2" type="ORF">EJ04DRAFT_21777</name>
</gene>
<dbReference type="PROSITE" id="PS50404">
    <property type="entry name" value="GST_NTER"/>
    <property type="match status" value="2"/>
</dbReference>
<dbReference type="EMBL" id="ML996204">
    <property type="protein sequence ID" value="KAF2731033.1"/>
    <property type="molecule type" value="Genomic_DNA"/>
</dbReference>
<dbReference type="AlphaFoldDB" id="A0A9P4QTF2"/>
<dbReference type="PANTHER" id="PTHR42673:SF4">
    <property type="entry name" value="MALEYLACETOACETATE ISOMERASE"/>
    <property type="match status" value="1"/>
</dbReference>
<reference evidence="2" key="1">
    <citation type="journal article" date="2020" name="Stud. Mycol.">
        <title>101 Dothideomycetes genomes: a test case for predicting lifestyles and emergence of pathogens.</title>
        <authorList>
            <person name="Haridas S."/>
            <person name="Albert R."/>
            <person name="Binder M."/>
            <person name="Bloem J."/>
            <person name="Labutti K."/>
            <person name="Salamov A."/>
            <person name="Andreopoulos B."/>
            <person name="Baker S."/>
            <person name="Barry K."/>
            <person name="Bills G."/>
            <person name="Bluhm B."/>
            <person name="Cannon C."/>
            <person name="Castanera R."/>
            <person name="Culley D."/>
            <person name="Daum C."/>
            <person name="Ezra D."/>
            <person name="Gonzalez J."/>
            <person name="Henrissat B."/>
            <person name="Kuo A."/>
            <person name="Liang C."/>
            <person name="Lipzen A."/>
            <person name="Lutzoni F."/>
            <person name="Magnuson J."/>
            <person name="Mondo S."/>
            <person name="Nolan M."/>
            <person name="Ohm R."/>
            <person name="Pangilinan J."/>
            <person name="Park H.-J."/>
            <person name="Ramirez L."/>
            <person name="Alfaro M."/>
            <person name="Sun H."/>
            <person name="Tritt A."/>
            <person name="Yoshinaga Y."/>
            <person name="Zwiers L.-H."/>
            <person name="Turgeon B."/>
            <person name="Goodwin S."/>
            <person name="Spatafora J."/>
            <person name="Crous P."/>
            <person name="Grigoriev I."/>
        </authorList>
    </citation>
    <scope>NUCLEOTIDE SEQUENCE</scope>
    <source>
        <strain evidence="2">CBS 125425</strain>
    </source>
</reference>